<keyword evidence="2" id="KW-1185">Reference proteome</keyword>
<accession>A0A9X3WPM4</accession>
<sequence>MTSKNYAHNFQAQFPQNNPAYLHPVVQPIHVNNLPTPYTHIYPTPLVPQPTRYVTHLDPVFVDHLSRHQNLNITVTTTNGKVEGKLAGVAVDHIQINLSKEKAIHIRISEIVSFEGLPISYK</sequence>
<name>A0A9X3WPM4_9BACI</name>
<reference evidence="1" key="1">
    <citation type="submission" date="2022-06" db="EMBL/GenBank/DDBJ databases">
        <title>Aquibacillus sp. a new bacterium isolated from soil saline samples.</title>
        <authorList>
            <person name="Galisteo C."/>
            <person name="De La Haba R."/>
            <person name="Sanchez-Porro C."/>
            <person name="Ventosa A."/>
        </authorList>
    </citation>
    <scope>NUCLEOTIDE SEQUENCE</scope>
    <source>
        <strain evidence="1">JCM 12387</strain>
    </source>
</reference>
<protein>
    <submittedName>
        <fullName evidence="1">YuzF family protein</fullName>
    </submittedName>
</protein>
<organism evidence="1 2">
    <name type="scientific">Aquibacillus koreensis</name>
    <dbReference type="NCBI Taxonomy" id="279446"/>
    <lineage>
        <taxon>Bacteria</taxon>
        <taxon>Bacillati</taxon>
        <taxon>Bacillota</taxon>
        <taxon>Bacilli</taxon>
        <taxon>Bacillales</taxon>
        <taxon>Bacillaceae</taxon>
        <taxon>Aquibacillus</taxon>
    </lineage>
</organism>
<dbReference type="RefSeq" id="WP_259870346.1">
    <property type="nucleotide sequence ID" value="NZ_JAMQJZ010000015.1"/>
</dbReference>
<evidence type="ECO:0000313" key="2">
    <source>
        <dbReference type="Proteomes" id="UP001145072"/>
    </source>
</evidence>
<evidence type="ECO:0000313" key="1">
    <source>
        <dbReference type="EMBL" id="MDC3421986.1"/>
    </source>
</evidence>
<dbReference type="Pfam" id="PF10842">
    <property type="entry name" value="DUF2642"/>
    <property type="match status" value="1"/>
</dbReference>
<comment type="caution">
    <text evidence="1">The sequence shown here is derived from an EMBL/GenBank/DDBJ whole genome shotgun (WGS) entry which is preliminary data.</text>
</comment>
<proteinExistence type="predicted"/>
<dbReference type="InterPro" id="IPR020139">
    <property type="entry name" value="DUF2642"/>
</dbReference>
<gene>
    <name evidence="1" type="ORF">NC661_16560</name>
</gene>
<dbReference type="Proteomes" id="UP001145072">
    <property type="component" value="Unassembled WGS sequence"/>
</dbReference>
<dbReference type="AlphaFoldDB" id="A0A9X3WPM4"/>
<dbReference type="EMBL" id="JAMQJZ010000015">
    <property type="protein sequence ID" value="MDC3421986.1"/>
    <property type="molecule type" value="Genomic_DNA"/>
</dbReference>